<dbReference type="PROSITE" id="PS00107">
    <property type="entry name" value="PROTEIN_KINASE_ATP"/>
    <property type="match status" value="1"/>
</dbReference>
<evidence type="ECO:0000256" key="1">
    <source>
        <dbReference type="ARBA" id="ARBA00012409"/>
    </source>
</evidence>
<dbReference type="InterPro" id="IPR000719">
    <property type="entry name" value="Prot_kinase_dom"/>
</dbReference>
<reference evidence="11 12" key="1">
    <citation type="journal article" date="2022" name="bioRxiv">
        <title>Genomics of Preaxostyla Flagellates Illuminates Evolutionary Transitions and the Path Towards Mitochondrial Loss.</title>
        <authorList>
            <person name="Novak L.V.F."/>
            <person name="Treitli S.C."/>
            <person name="Pyrih J."/>
            <person name="Halakuc P."/>
            <person name="Pipaliya S.V."/>
            <person name="Vacek V."/>
            <person name="Brzon O."/>
            <person name="Soukal P."/>
            <person name="Eme L."/>
            <person name="Dacks J.B."/>
            <person name="Karnkowska A."/>
            <person name="Elias M."/>
            <person name="Hampl V."/>
        </authorList>
    </citation>
    <scope>NUCLEOTIDE SEQUENCE [LARGE SCALE GENOMIC DNA]</scope>
    <source>
        <strain evidence="11">NAU3</strain>
        <tissue evidence="11">Gut</tissue>
    </source>
</reference>
<dbReference type="InterPro" id="IPR017441">
    <property type="entry name" value="Protein_kinase_ATP_BS"/>
</dbReference>
<organism evidence="11 12">
    <name type="scientific">Blattamonas nauphoetae</name>
    <dbReference type="NCBI Taxonomy" id="2049346"/>
    <lineage>
        <taxon>Eukaryota</taxon>
        <taxon>Metamonada</taxon>
        <taxon>Preaxostyla</taxon>
        <taxon>Oxymonadida</taxon>
        <taxon>Blattamonas</taxon>
    </lineage>
</organism>
<feature type="compositionally biased region" description="Basic residues" evidence="9">
    <location>
        <begin position="616"/>
        <end position="628"/>
    </location>
</feature>
<dbReference type="SUPFAM" id="SSF56112">
    <property type="entry name" value="Protein kinase-like (PK-like)"/>
    <property type="match status" value="1"/>
</dbReference>
<name>A0ABQ9Y534_9EUKA</name>
<evidence type="ECO:0000256" key="7">
    <source>
        <dbReference type="PROSITE-ProRule" id="PRU10141"/>
    </source>
</evidence>
<dbReference type="PROSITE" id="PS50011">
    <property type="entry name" value="PROTEIN_KINASE_DOM"/>
    <property type="match status" value="1"/>
</dbReference>
<keyword evidence="3 11" id="KW-0808">Transferase</keyword>
<keyword evidence="6 7" id="KW-0067">ATP-binding</keyword>
<dbReference type="Gene3D" id="1.10.510.10">
    <property type="entry name" value="Transferase(Phosphotransferase) domain 1"/>
    <property type="match status" value="1"/>
</dbReference>
<accession>A0ABQ9Y534</accession>
<feature type="domain" description="Protein kinase" evidence="10">
    <location>
        <begin position="4"/>
        <end position="285"/>
    </location>
</feature>
<evidence type="ECO:0000256" key="8">
    <source>
        <dbReference type="SAM" id="Coils"/>
    </source>
</evidence>
<evidence type="ECO:0000256" key="6">
    <source>
        <dbReference type="ARBA" id="ARBA00022840"/>
    </source>
</evidence>
<keyword evidence="2" id="KW-0723">Serine/threonine-protein kinase</keyword>
<dbReference type="Proteomes" id="UP001281761">
    <property type="component" value="Unassembled WGS sequence"/>
</dbReference>
<dbReference type="PROSITE" id="PS00109">
    <property type="entry name" value="PROTEIN_KINASE_TYR"/>
    <property type="match status" value="1"/>
</dbReference>
<keyword evidence="4 7" id="KW-0547">Nucleotide-binding</keyword>
<feature type="region of interest" description="Disordered" evidence="9">
    <location>
        <begin position="552"/>
        <end position="628"/>
    </location>
</feature>
<sequence length="628" mass="72655">MERYSIEKEVGSGTYGIVYLATDNSTGEKVALKQIRRLQSSHGIDTSVIREISTLSELNHPNIIRLRDTFTTNQTDITLVYEYMESDLSKLLRRHDVVFTVPIIKALMQMILRALDCCHKHWILHRDLTPQNLLLSHDFNLKLSDFGLARYYGSPDQHLSPQACTLWYRPPELLFGGTYSNWRLDMWSAGCIFGELLQKAPMFAGRTDLEQLAKIFQVLGTPSEKNWPGVTSLPAYVAFKPQPAIPFTTLFPSSSSDTLNLLSSLLKLNPAERISAEDALKHPFFTKDPQPASLIQLQTELGDSSSILLQEPEEKPYVEQKLKPIPKIPTFSLSSKLEAVIKLDVEIEHLSEQSKYEEADRANKRLEMLKLKLHVKEEEELKKQHREEVEKASEAYRQEVEHFTTEWDDAMNTFEEDAAKRITDLKNRHQQKYAALEKEMQEKEFPAPKLTQECQNIRDTEKQLAKLKKFKEAQRAKIAADAMEQEEVEKARKEEQKRRSQRLEQERKELAIEMDNLVRQVDRERKSQIIKRAESAAQLEQRYRIMIGDVNKKNKQEFNDFQKKQSKTRTRESTQRISNVRTPIKNSQISSSVQATPDKLYHPPTTQITPEQPKPSPKKKKTPQKQSE</sequence>
<feature type="binding site" evidence="7">
    <location>
        <position position="33"/>
    </location>
    <ligand>
        <name>ATP</name>
        <dbReference type="ChEBI" id="CHEBI:30616"/>
    </ligand>
</feature>
<dbReference type="InterPro" id="IPR011009">
    <property type="entry name" value="Kinase-like_dom_sf"/>
</dbReference>
<dbReference type="Gene3D" id="3.30.200.20">
    <property type="entry name" value="Phosphorylase Kinase, domain 1"/>
    <property type="match status" value="1"/>
</dbReference>
<evidence type="ECO:0000256" key="5">
    <source>
        <dbReference type="ARBA" id="ARBA00022777"/>
    </source>
</evidence>
<evidence type="ECO:0000256" key="9">
    <source>
        <dbReference type="SAM" id="MobiDB-lite"/>
    </source>
</evidence>
<comment type="caution">
    <text evidence="11">The sequence shown here is derived from an EMBL/GenBank/DDBJ whole genome shotgun (WGS) entry which is preliminary data.</text>
</comment>
<evidence type="ECO:0000256" key="4">
    <source>
        <dbReference type="ARBA" id="ARBA00022741"/>
    </source>
</evidence>
<dbReference type="EMBL" id="JARBJD010000035">
    <property type="protein sequence ID" value="KAK2958805.1"/>
    <property type="molecule type" value="Genomic_DNA"/>
</dbReference>
<keyword evidence="5 11" id="KW-0418">Kinase</keyword>
<feature type="compositionally biased region" description="Basic and acidic residues" evidence="9">
    <location>
        <begin position="552"/>
        <end position="574"/>
    </location>
</feature>
<evidence type="ECO:0000313" key="12">
    <source>
        <dbReference type="Proteomes" id="UP001281761"/>
    </source>
</evidence>
<gene>
    <name evidence="11" type="ORF">BLNAU_6308</name>
</gene>
<evidence type="ECO:0000256" key="3">
    <source>
        <dbReference type="ARBA" id="ARBA00022679"/>
    </source>
</evidence>
<dbReference type="GO" id="GO:0008353">
    <property type="term" value="F:RNA polymerase II CTD heptapeptide repeat kinase activity"/>
    <property type="evidence" value="ECO:0007669"/>
    <property type="project" value="UniProtKB-EC"/>
</dbReference>
<dbReference type="PANTHER" id="PTHR24056">
    <property type="entry name" value="CELL DIVISION PROTEIN KINASE"/>
    <property type="match status" value="1"/>
</dbReference>
<feature type="compositionally biased region" description="Polar residues" evidence="9">
    <location>
        <begin position="575"/>
        <end position="595"/>
    </location>
</feature>
<proteinExistence type="predicted"/>
<feature type="coiled-coil region" evidence="8">
    <location>
        <begin position="359"/>
        <end position="527"/>
    </location>
</feature>
<dbReference type="EC" id="2.7.11.23" evidence="1"/>
<keyword evidence="8" id="KW-0175">Coiled coil</keyword>
<protein>
    <recommendedName>
        <fullName evidence="1">[RNA-polymerase]-subunit kinase</fullName>
        <ecNumber evidence="1">2.7.11.23</ecNumber>
    </recommendedName>
</protein>
<dbReference type="Pfam" id="PF00069">
    <property type="entry name" value="Pkinase"/>
    <property type="match status" value="1"/>
</dbReference>
<evidence type="ECO:0000256" key="2">
    <source>
        <dbReference type="ARBA" id="ARBA00022527"/>
    </source>
</evidence>
<dbReference type="PANTHER" id="PTHR24056:SF0">
    <property type="entry name" value="CYCLIN-DEPENDENT KINASE 7"/>
    <property type="match status" value="1"/>
</dbReference>
<evidence type="ECO:0000313" key="11">
    <source>
        <dbReference type="EMBL" id="KAK2958805.1"/>
    </source>
</evidence>
<dbReference type="InterPro" id="IPR008266">
    <property type="entry name" value="Tyr_kinase_AS"/>
</dbReference>
<dbReference type="InterPro" id="IPR050108">
    <property type="entry name" value="CDK"/>
</dbReference>
<keyword evidence="12" id="KW-1185">Reference proteome</keyword>
<evidence type="ECO:0000259" key="10">
    <source>
        <dbReference type="PROSITE" id="PS50011"/>
    </source>
</evidence>